<evidence type="ECO:0000256" key="3">
    <source>
        <dbReference type="SAM" id="Phobius"/>
    </source>
</evidence>
<evidence type="ECO:0000313" key="6">
    <source>
        <dbReference type="Proteomes" id="UP001165082"/>
    </source>
</evidence>
<comment type="caution">
    <text evidence="5">The sequence shown here is derived from an EMBL/GenBank/DDBJ whole genome shotgun (WGS) entry which is preliminary data.</text>
</comment>
<keyword evidence="3" id="KW-0812">Transmembrane</keyword>
<dbReference type="SUPFAM" id="SSF52777">
    <property type="entry name" value="CoA-dependent acyltransferases"/>
    <property type="match status" value="1"/>
</dbReference>
<feature type="transmembrane region" description="Helical" evidence="3">
    <location>
        <begin position="643"/>
        <end position="660"/>
    </location>
</feature>
<evidence type="ECO:0000259" key="4">
    <source>
        <dbReference type="Pfam" id="PF16911"/>
    </source>
</evidence>
<dbReference type="FunFam" id="2.40.128.20:FF:000054">
    <property type="entry name" value="Uncharacterized protein"/>
    <property type="match status" value="1"/>
</dbReference>
<keyword evidence="2" id="KW-0012">Acyltransferase</keyword>
<dbReference type="AlphaFoldDB" id="A0A9W7DQ11"/>
<dbReference type="SUPFAM" id="SSF50814">
    <property type="entry name" value="Lipocalins"/>
    <property type="match status" value="1"/>
</dbReference>
<gene>
    <name evidence="5" type="ORF">TrRE_jg8817</name>
</gene>
<sequence length="908" mass="99185">GRKLGAQELLFLTRPYSGSEPQTNHCAYLSIPFPSSPRTRSQLLSGVISVLRMNPLLRSRVVSSGSIDRSDAMEMVREGTETFEFEEVLTLEALSEPDGGISQWGGNIIYEKGEFSTTEFQRILDTEIIYSATPSSSPATEELPKPDLWSLHVFPNMEDFVFRFNHAVSDQGTFLSSVARPFARSISRGEAGARTVSEMNPPVERLFYGEPSPITEETVKQLGGAVPTYEDLDADDEAVKGRDLNGLTAGLAILGLDAEEGLDQSTVQYLATKATEGFGKEVVLTYADSDSPLGSEGLTRGFEERASSVVHERLTEGETEGVRDWARRRGLTVSHVVAAAMHRAYEEGGGGGGGWTKTVFSLDLARFKQRGEVGEGMGCYAGSMDVFLEVGARKTVEETAGEVKRQVEEFVEEGFVKEAVKVWDFATATADVSNLVTLTAEGEEGGRGFTLSVSNAGVFEEEGIEDVWFAAGQARTGAVNCVSVGTVNGRMSITGHGVQEGGEVERRAATVLRTIGRREEVGELEFEENFGNGPKSPWIVRKLPLTQAALAYGAYGVLGHLGAWSSFFSSLSEMSANSSPEDFKAALNFWIFFAAAHPILQPVLGLSELMHGTPGPRLGGLVPVLFLLLNGVGAWAIASFSEIAVALNIFVIAAFVNYVGSGLGGMNGMGDFNLALNDAYRGKEFKGCPTYEQVRQPSMDDFDVRKYNGLWYEHAFHDWTQFKEVYDTTLDIKVDEDGKGWKDDFGLRGPSPTTNPLSWDKSPVANGAHYFLFGRVDPSDPPGVLREKGFGVEFPNYIVDVQKDSSGDYKEAIQFQCLERGGVRVFEGINFMSRNEVMTEGEMKAMHERATKAGMDPYGSSPDQMHNVGRRLKKDGNVDDGSWQLMWKVIGFDKLLEKLTESIEDGGR</sequence>
<keyword evidence="6" id="KW-1185">Reference proteome</keyword>
<dbReference type="EMBL" id="BRXZ01003262">
    <property type="protein sequence ID" value="GMH51018.1"/>
    <property type="molecule type" value="Genomic_DNA"/>
</dbReference>
<accession>A0A9W7DQ11</accession>
<keyword evidence="3" id="KW-1133">Transmembrane helix</keyword>
<feature type="transmembrane region" description="Helical" evidence="3">
    <location>
        <begin position="549"/>
        <end position="567"/>
    </location>
</feature>
<feature type="transmembrane region" description="Helical" evidence="3">
    <location>
        <begin position="587"/>
        <end position="606"/>
    </location>
</feature>
<keyword evidence="1" id="KW-0808">Transferase</keyword>
<name>A0A9W7DQ11_9STRA</name>
<dbReference type="Proteomes" id="UP001165082">
    <property type="component" value="Unassembled WGS sequence"/>
</dbReference>
<feature type="domain" description="Phthiocerol/phthiodiolone dimycocerosyl transferase C-terminal" evidence="4">
    <location>
        <begin position="308"/>
        <end position="460"/>
    </location>
</feature>
<dbReference type="GO" id="GO:0016746">
    <property type="term" value="F:acyltransferase activity"/>
    <property type="evidence" value="ECO:0007669"/>
    <property type="project" value="UniProtKB-KW"/>
</dbReference>
<evidence type="ECO:0000313" key="5">
    <source>
        <dbReference type="EMBL" id="GMH51018.1"/>
    </source>
</evidence>
<dbReference type="Gene3D" id="2.40.128.20">
    <property type="match status" value="1"/>
</dbReference>
<dbReference type="InterPro" id="IPR052058">
    <property type="entry name" value="Alcohol_O-acetyltransferase"/>
</dbReference>
<evidence type="ECO:0000256" key="1">
    <source>
        <dbReference type="ARBA" id="ARBA00022679"/>
    </source>
</evidence>
<dbReference type="InterPro" id="IPR012674">
    <property type="entry name" value="Calycin"/>
</dbReference>
<evidence type="ECO:0000256" key="2">
    <source>
        <dbReference type="ARBA" id="ARBA00023315"/>
    </source>
</evidence>
<organism evidence="5 6">
    <name type="scientific">Triparma retinervis</name>
    <dbReference type="NCBI Taxonomy" id="2557542"/>
    <lineage>
        <taxon>Eukaryota</taxon>
        <taxon>Sar</taxon>
        <taxon>Stramenopiles</taxon>
        <taxon>Ochrophyta</taxon>
        <taxon>Bolidophyceae</taxon>
        <taxon>Parmales</taxon>
        <taxon>Triparmaceae</taxon>
        <taxon>Triparma</taxon>
    </lineage>
</organism>
<protein>
    <recommendedName>
        <fullName evidence="4">Phthiocerol/phthiodiolone dimycocerosyl transferase C-terminal domain-containing protein</fullName>
    </recommendedName>
</protein>
<dbReference type="OrthoDB" id="440612at2759"/>
<reference evidence="5" key="1">
    <citation type="submission" date="2022-07" db="EMBL/GenBank/DDBJ databases">
        <title>Genome analysis of Parmales, a sister group of diatoms, reveals the evolutionary specialization of diatoms from phago-mixotrophs to photoautotrophs.</title>
        <authorList>
            <person name="Ban H."/>
            <person name="Sato S."/>
            <person name="Yoshikawa S."/>
            <person name="Kazumasa Y."/>
            <person name="Nakamura Y."/>
            <person name="Ichinomiya M."/>
            <person name="Saitoh K."/>
            <person name="Sato N."/>
            <person name="Blanc-Mathieu R."/>
            <person name="Endo H."/>
            <person name="Kuwata A."/>
            <person name="Ogata H."/>
        </authorList>
    </citation>
    <scope>NUCLEOTIDE SEQUENCE</scope>
</reference>
<dbReference type="InterPro" id="IPR031641">
    <property type="entry name" value="PapA_C"/>
</dbReference>
<dbReference type="Gene3D" id="3.30.559.30">
    <property type="entry name" value="Nonribosomal peptide synthetase, condensation domain"/>
    <property type="match status" value="1"/>
</dbReference>
<proteinExistence type="predicted"/>
<dbReference type="PANTHER" id="PTHR28037:SF1">
    <property type="entry name" value="ALCOHOL O-ACETYLTRANSFERASE 1-RELATED"/>
    <property type="match status" value="1"/>
</dbReference>
<dbReference type="Pfam" id="PF16911">
    <property type="entry name" value="PapA_C"/>
    <property type="match status" value="1"/>
</dbReference>
<keyword evidence="3" id="KW-0472">Membrane</keyword>
<dbReference type="PANTHER" id="PTHR28037">
    <property type="entry name" value="ALCOHOL O-ACETYLTRANSFERASE 1-RELATED"/>
    <property type="match status" value="1"/>
</dbReference>
<feature type="non-terminal residue" evidence="5">
    <location>
        <position position="1"/>
    </location>
</feature>
<feature type="transmembrane region" description="Helical" evidence="3">
    <location>
        <begin position="618"/>
        <end position="637"/>
    </location>
</feature>